<dbReference type="PANTHER" id="PTHR30024">
    <property type="entry name" value="ALIPHATIC SULFONATES-BINDING PROTEIN-RELATED"/>
    <property type="match status" value="1"/>
</dbReference>
<evidence type="ECO:0000313" key="6">
    <source>
        <dbReference type="Proteomes" id="UP000243052"/>
    </source>
</evidence>
<dbReference type="GeneID" id="28722927"/>
<organism evidence="5 6">
    <name type="scientific">Eremothecium sinecaudum</name>
    <dbReference type="NCBI Taxonomy" id="45286"/>
    <lineage>
        <taxon>Eukaryota</taxon>
        <taxon>Fungi</taxon>
        <taxon>Dikarya</taxon>
        <taxon>Ascomycota</taxon>
        <taxon>Saccharomycotina</taxon>
        <taxon>Saccharomycetes</taxon>
        <taxon>Saccharomycetales</taxon>
        <taxon>Saccharomycetaceae</taxon>
        <taxon>Eremothecium</taxon>
    </lineage>
</organism>
<accession>A0A109UY63</accession>
<dbReference type="AlphaFoldDB" id="A0A109UY63"/>
<evidence type="ECO:0000256" key="3">
    <source>
        <dbReference type="ARBA" id="ARBA00022729"/>
    </source>
</evidence>
<sequence length="301" mass="33401">MKSIRVGYIPEHFSTPLLFAQQKGFFANQGVEVDLIQYPSGSGHLIQALTCGDLDIAVGLTEAFVRGIADKDQGAEAVYQLVGTYVKSPLNWAVSTGAQRNDLVDLKQLEGSKIGVSRVGSGSYVMSYVLALDNKFQQPFQDHVVCDTFANLRAAVNNNSVDAFLWEHFTSKKYYDNGEIKNIGNIYTPWPSWVIVKSKSLESESVRAFTTAVSEGIVYFNAHKQESLDLIVNSFDYSKEDATAWLSTVEFHVPCHTLGDRNKVIDNTLRVLKAANVLKHKDDPELIQTNLQGGIYELTPK</sequence>
<evidence type="ECO:0000259" key="4">
    <source>
        <dbReference type="Pfam" id="PF22384"/>
    </source>
</evidence>
<dbReference type="SUPFAM" id="SSF53850">
    <property type="entry name" value="Periplasmic binding protein-like II"/>
    <property type="match status" value="1"/>
</dbReference>
<dbReference type="PANTHER" id="PTHR30024:SF47">
    <property type="entry name" value="TAURINE-BINDING PERIPLASMIC PROTEIN"/>
    <property type="match status" value="1"/>
</dbReference>
<comment type="similarity">
    <text evidence="2">Belongs to the bacterial solute-binding protein SsuA/TauA family.</text>
</comment>
<dbReference type="Pfam" id="PF22384">
    <property type="entry name" value="PBP2_Ca3427_like"/>
    <property type="match status" value="1"/>
</dbReference>
<dbReference type="CDD" id="cd13637">
    <property type="entry name" value="PBP2_Ca3427_like"/>
    <property type="match status" value="1"/>
</dbReference>
<protein>
    <submittedName>
        <fullName evidence="5">HCL438Cp</fullName>
    </submittedName>
</protein>
<evidence type="ECO:0000313" key="5">
    <source>
        <dbReference type="EMBL" id="AMD19713.1"/>
    </source>
</evidence>
<reference evidence="5 6" key="1">
    <citation type="submission" date="2016-01" db="EMBL/GenBank/DDBJ databases">
        <title>Genome sequence of the yeast Holleya sinecauda.</title>
        <authorList>
            <person name="Dietrich F.S."/>
        </authorList>
    </citation>
    <scope>NUCLEOTIDE SEQUENCE [LARGE SCALE GENOMIC DNA]</scope>
    <source>
        <strain evidence="5 6">ATCC 58844</strain>
    </source>
</reference>
<dbReference type="Pfam" id="PF13379">
    <property type="entry name" value="NMT1_2"/>
    <property type="match status" value="1"/>
</dbReference>
<dbReference type="OrthoDB" id="1363at2759"/>
<name>A0A109UY63_9SACH</name>
<dbReference type="EMBL" id="CP014243">
    <property type="protein sequence ID" value="AMD19713.1"/>
    <property type="molecule type" value="Genomic_DNA"/>
</dbReference>
<keyword evidence="3" id="KW-0732">Signal</keyword>
<proteinExistence type="inferred from homology"/>
<dbReference type="GO" id="GO:0042597">
    <property type="term" value="C:periplasmic space"/>
    <property type="evidence" value="ECO:0007669"/>
    <property type="project" value="UniProtKB-SubCell"/>
</dbReference>
<comment type="subcellular location">
    <subcellularLocation>
        <location evidence="1">Periplasm</location>
    </subcellularLocation>
</comment>
<evidence type="ECO:0000256" key="1">
    <source>
        <dbReference type="ARBA" id="ARBA00004418"/>
    </source>
</evidence>
<dbReference type="Proteomes" id="UP000243052">
    <property type="component" value="Chromosome iii"/>
</dbReference>
<feature type="domain" description="Ca3427-like PBP 2" evidence="4">
    <location>
        <begin position="92"/>
        <end position="186"/>
    </location>
</feature>
<dbReference type="RefSeq" id="XP_017986709.1">
    <property type="nucleotide sequence ID" value="XM_018131403.1"/>
</dbReference>
<evidence type="ECO:0000256" key="2">
    <source>
        <dbReference type="ARBA" id="ARBA00010742"/>
    </source>
</evidence>
<dbReference type="InterPro" id="IPR054364">
    <property type="entry name" value="Ca3427-like_PBP2"/>
</dbReference>
<keyword evidence="6" id="KW-1185">Reference proteome</keyword>
<dbReference type="Gene3D" id="3.40.190.10">
    <property type="entry name" value="Periplasmic binding protein-like II"/>
    <property type="match status" value="2"/>
</dbReference>
<gene>
    <name evidence="5" type="ORF">AW171_hschr31563</name>
</gene>